<accession>A0ABT9LCH8</accession>
<comment type="caution">
    <text evidence="2">The sequence shown here is derived from an EMBL/GenBank/DDBJ whole genome shotgun (WGS) entry which is preliminary data.</text>
</comment>
<dbReference type="EMBL" id="JAURUD010000001">
    <property type="protein sequence ID" value="MDP9681428.1"/>
    <property type="molecule type" value="Genomic_DNA"/>
</dbReference>
<protein>
    <submittedName>
        <fullName evidence="2">Uncharacterized protein</fullName>
    </submittedName>
</protein>
<evidence type="ECO:0000256" key="1">
    <source>
        <dbReference type="SAM" id="MobiDB-lite"/>
    </source>
</evidence>
<reference evidence="2 3" key="1">
    <citation type="submission" date="2023-07" db="EMBL/GenBank/DDBJ databases">
        <title>Sequencing the genomes of 1000 actinobacteria strains.</title>
        <authorList>
            <person name="Klenk H.-P."/>
        </authorList>
    </citation>
    <scope>NUCLEOTIDE SEQUENCE [LARGE SCALE GENOMIC DNA]</scope>
    <source>
        <strain evidence="2 3">DSM 40229</strain>
    </source>
</reference>
<dbReference type="RefSeq" id="WP_189413290.1">
    <property type="nucleotide sequence ID" value="NZ_BMSM01000001.1"/>
</dbReference>
<sequence>MPARTKRGGAAGRAVGAGGPPDGVVTGAPPSGVYGQLVDVLRRPRTGAVLVAPRRDP</sequence>
<organism evidence="2 3">
    <name type="scientific">Streptomyces griseoviridis</name>
    <dbReference type="NCBI Taxonomy" id="45398"/>
    <lineage>
        <taxon>Bacteria</taxon>
        <taxon>Bacillati</taxon>
        <taxon>Actinomycetota</taxon>
        <taxon>Actinomycetes</taxon>
        <taxon>Kitasatosporales</taxon>
        <taxon>Streptomycetaceae</taxon>
        <taxon>Streptomyces</taxon>
    </lineage>
</organism>
<dbReference type="GeneID" id="91550871"/>
<proteinExistence type="predicted"/>
<feature type="region of interest" description="Disordered" evidence="1">
    <location>
        <begin position="1"/>
        <end position="27"/>
    </location>
</feature>
<dbReference type="Proteomes" id="UP001231675">
    <property type="component" value="Unassembled WGS sequence"/>
</dbReference>
<gene>
    <name evidence="2" type="ORF">J2S47_001930</name>
</gene>
<evidence type="ECO:0000313" key="3">
    <source>
        <dbReference type="Proteomes" id="UP001231675"/>
    </source>
</evidence>
<feature type="compositionally biased region" description="Gly residues" evidence="1">
    <location>
        <begin position="9"/>
        <end position="21"/>
    </location>
</feature>
<name>A0ABT9LCH8_STRGD</name>
<evidence type="ECO:0000313" key="2">
    <source>
        <dbReference type="EMBL" id="MDP9681428.1"/>
    </source>
</evidence>
<keyword evidence="3" id="KW-1185">Reference proteome</keyword>